<evidence type="ECO:0000313" key="3">
    <source>
        <dbReference type="Proteomes" id="UP001385951"/>
    </source>
</evidence>
<evidence type="ECO:0000313" key="2">
    <source>
        <dbReference type="EMBL" id="KAK7685342.1"/>
    </source>
</evidence>
<comment type="caution">
    <text evidence="2">The sequence shown here is derived from an EMBL/GenBank/DDBJ whole genome shotgun (WGS) entry which is preliminary data.</text>
</comment>
<accession>A0AAW0FYZ8</accession>
<protein>
    <submittedName>
        <fullName evidence="2">Uncharacterized protein</fullName>
    </submittedName>
</protein>
<dbReference type="Proteomes" id="UP001385951">
    <property type="component" value="Unassembled WGS sequence"/>
</dbReference>
<dbReference type="AlphaFoldDB" id="A0AAW0FYZ8"/>
<reference evidence="2 3" key="1">
    <citation type="submission" date="2022-09" db="EMBL/GenBank/DDBJ databases">
        <authorList>
            <person name="Palmer J.M."/>
        </authorList>
    </citation>
    <scope>NUCLEOTIDE SEQUENCE [LARGE SCALE GENOMIC DNA]</scope>
    <source>
        <strain evidence="2 3">DSM 7382</strain>
    </source>
</reference>
<feature type="compositionally biased region" description="Basic and acidic residues" evidence="1">
    <location>
        <begin position="208"/>
        <end position="234"/>
    </location>
</feature>
<gene>
    <name evidence="2" type="ORF">QCA50_011706</name>
</gene>
<feature type="compositionally biased region" description="Acidic residues" evidence="1">
    <location>
        <begin position="198"/>
        <end position="207"/>
    </location>
</feature>
<dbReference type="EMBL" id="JASBNA010000021">
    <property type="protein sequence ID" value="KAK7685342.1"/>
    <property type="molecule type" value="Genomic_DNA"/>
</dbReference>
<keyword evidence="3" id="KW-1185">Reference proteome</keyword>
<evidence type="ECO:0000256" key="1">
    <source>
        <dbReference type="SAM" id="MobiDB-lite"/>
    </source>
</evidence>
<name>A0AAW0FYZ8_9APHY</name>
<proteinExistence type="predicted"/>
<organism evidence="2 3">
    <name type="scientific">Cerrena zonata</name>
    <dbReference type="NCBI Taxonomy" id="2478898"/>
    <lineage>
        <taxon>Eukaryota</taxon>
        <taxon>Fungi</taxon>
        <taxon>Dikarya</taxon>
        <taxon>Basidiomycota</taxon>
        <taxon>Agaricomycotina</taxon>
        <taxon>Agaricomycetes</taxon>
        <taxon>Polyporales</taxon>
        <taxon>Cerrenaceae</taxon>
        <taxon>Cerrena</taxon>
    </lineage>
</organism>
<feature type="region of interest" description="Disordered" evidence="1">
    <location>
        <begin position="196"/>
        <end position="234"/>
    </location>
</feature>
<sequence length="368" mass="42381">MEAQNSIESNVVSMEPLSIISDVLIHNITWAPKGVDAVPMKRSTTFPAFRYSEALKKMTPHSSWAPVPVPEGKVFLEIELGEQLGTGRIGLTYAVRIIRARAGVDGPEIPLDTLGITFELCAKVAKPYHCRSLAREAWVYERLRAQDGYQGVVVPRCYGFFTIPLLDCSDKLGHFLHSALHVRPWREANVELYKMEEEREEEDEEEDDRKSTDREHFPSRDHLPTDKFNPRTLVDDCHKSKESSSWNTWNNDPEEPLLAVLLMERLGEPHEEDHPDIARGDLPLVLKDMVESGVMQHDLRWNNVLHAREDDDTICPRHKVKHLWRVIDFDRSLVAGVPLSADDRRMMENEYNWAYTTSEFWTGRILDD</sequence>